<evidence type="ECO:0000256" key="1">
    <source>
        <dbReference type="ARBA" id="ARBA00022679"/>
    </source>
</evidence>
<name>A0A0U1Q1V1_9BURK</name>
<evidence type="ECO:0000259" key="3">
    <source>
        <dbReference type="PROSITE" id="PS51186"/>
    </source>
</evidence>
<feature type="domain" description="N-acetyltransferase" evidence="3">
    <location>
        <begin position="12"/>
        <end position="170"/>
    </location>
</feature>
<sequence>MIFECSASSGPVVIVRADLRCQAHAQALVTLLDSYARDPMGGGEPLSAYARAHLAETLAARPGTHVLLAFIEAQPVGLLNAFEGFSTFACRPLLAVHDIAVAPGWRGQGVGQKLLAEAEVVAREIGACKLTLEVLDGNAPAQAAYRKAGFAPYVLDPALGRAQFWQKVLD</sequence>
<dbReference type="SUPFAM" id="SSF55729">
    <property type="entry name" value="Acyl-CoA N-acyltransferases (Nat)"/>
    <property type="match status" value="1"/>
</dbReference>
<dbReference type="Gene3D" id="3.40.630.30">
    <property type="match status" value="1"/>
</dbReference>
<dbReference type="PROSITE" id="PS51186">
    <property type="entry name" value="GNAT"/>
    <property type="match status" value="1"/>
</dbReference>
<reference evidence="4 5" key="1">
    <citation type="submission" date="2015-05" db="EMBL/GenBank/DDBJ databases">
        <title>Draft genome sequence of Lampropedia sp. CT6, isolated from the microbial mat of a hot water spring, located at Manikaran, India.</title>
        <authorList>
            <person name="Tripathi C."/>
            <person name="Rani P."/>
            <person name="Mahato N.K."/>
            <person name="Lal R."/>
        </authorList>
    </citation>
    <scope>NUCLEOTIDE SEQUENCE [LARGE SCALE GENOMIC DNA]</scope>
    <source>
        <strain evidence="4 5">CT6</strain>
    </source>
</reference>
<dbReference type="PANTHER" id="PTHR43877">
    <property type="entry name" value="AMINOALKYLPHOSPHONATE N-ACETYLTRANSFERASE-RELATED-RELATED"/>
    <property type="match status" value="1"/>
</dbReference>
<dbReference type="InterPro" id="IPR016181">
    <property type="entry name" value="Acyl_CoA_acyltransferase"/>
</dbReference>
<keyword evidence="1 4" id="KW-0808">Transferase</keyword>
<dbReference type="Proteomes" id="UP000050580">
    <property type="component" value="Unassembled WGS sequence"/>
</dbReference>
<dbReference type="InterPro" id="IPR050832">
    <property type="entry name" value="Bact_Acetyltransf"/>
</dbReference>
<gene>
    <name evidence="4" type="ORF">AAV94_03515</name>
</gene>
<keyword evidence="5" id="KW-1185">Reference proteome</keyword>
<dbReference type="Pfam" id="PF00583">
    <property type="entry name" value="Acetyltransf_1"/>
    <property type="match status" value="1"/>
</dbReference>
<comment type="caution">
    <text evidence="4">The sequence shown here is derived from an EMBL/GenBank/DDBJ whole genome shotgun (WGS) entry which is preliminary data.</text>
</comment>
<dbReference type="AlphaFoldDB" id="A0A0U1Q1V1"/>
<organism evidence="4 5">
    <name type="scientific">Lampropedia cohaerens</name>
    <dbReference type="NCBI Taxonomy" id="1610491"/>
    <lineage>
        <taxon>Bacteria</taxon>
        <taxon>Pseudomonadati</taxon>
        <taxon>Pseudomonadota</taxon>
        <taxon>Betaproteobacteria</taxon>
        <taxon>Burkholderiales</taxon>
        <taxon>Comamonadaceae</taxon>
        <taxon>Lampropedia</taxon>
    </lineage>
</organism>
<keyword evidence="2" id="KW-0012">Acyltransferase</keyword>
<evidence type="ECO:0000313" key="4">
    <source>
        <dbReference type="EMBL" id="KKW68730.1"/>
    </source>
</evidence>
<accession>A0A0U1Q1V1</accession>
<dbReference type="PANTHER" id="PTHR43877:SF2">
    <property type="entry name" value="AMINOALKYLPHOSPHONATE N-ACETYLTRANSFERASE-RELATED"/>
    <property type="match status" value="1"/>
</dbReference>
<dbReference type="RefSeq" id="WP_046740953.1">
    <property type="nucleotide sequence ID" value="NZ_LBNQ01000014.1"/>
</dbReference>
<dbReference type="OrthoDB" id="9799601at2"/>
<dbReference type="CDD" id="cd04301">
    <property type="entry name" value="NAT_SF"/>
    <property type="match status" value="1"/>
</dbReference>
<protein>
    <submittedName>
        <fullName evidence="4">GNAT family acetyltransferase</fullName>
    </submittedName>
</protein>
<evidence type="ECO:0000313" key="5">
    <source>
        <dbReference type="Proteomes" id="UP000050580"/>
    </source>
</evidence>
<dbReference type="InterPro" id="IPR000182">
    <property type="entry name" value="GNAT_dom"/>
</dbReference>
<dbReference type="PATRIC" id="fig|1610491.3.peg.749"/>
<proteinExistence type="predicted"/>
<dbReference type="GO" id="GO:0016747">
    <property type="term" value="F:acyltransferase activity, transferring groups other than amino-acyl groups"/>
    <property type="evidence" value="ECO:0007669"/>
    <property type="project" value="InterPro"/>
</dbReference>
<dbReference type="STRING" id="1610491.AAV94_03515"/>
<evidence type="ECO:0000256" key="2">
    <source>
        <dbReference type="ARBA" id="ARBA00023315"/>
    </source>
</evidence>
<dbReference type="EMBL" id="LBNQ01000014">
    <property type="protein sequence ID" value="KKW68730.1"/>
    <property type="molecule type" value="Genomic_DNA"/>
</dbReference>